<accession>A0ABD0LIK4</accession>
<gene>
    <name evidence="2" type="ORF">BaRGS_00009694</name>
</gene>
<evidence type="ECO:0000256" key="1">
    <source>
        <dbReference type="SAM" id="SignalP"/>
    </source>
</evidence>
<keyword evidence="1" id="KW-0732">Signal</keyword>
<dbReference type="Proteomes" id="UP001519460">
    <property type="component" value="Unassembled WGS sequence"/>
</dbReference>
<name>A0ABD0LIK4_9CAEN</name>
<dbReference type="EMBL" id="JACVVK020000046">
    <property type="protein sequence ID" value="KAK7499147.1"/>
    <property type="molecule type" value="Genomic_DNA"/>
</dbReference>
<proteinExistence type="predicted"/>
<feature type="chain" id="PRO_5044878073" evidence="1">
    <location>
        <begin position="20"/>
        <end position="126"/>
    </location>
</feature>
<feature type="signal peptide" evidence="1">
    <location>
        <begin position="1"/>
        <end position="19"/>
    </location>
</feature>
<evidence type="ECO:0000313" key="3">
    <source>
        <dbReference type="Proteomes" id="UP001519460"/>
    </source>
</evidence>
<keyword evidence="3" id="KW-1185">Reference proteome</keyword>
<organism evidence="2 3">
    <name type="scientific">Batillaria attramentaria</name>
    <dbReference type="NCBI Taxonomy" id="370345"/>
    <lineage>
        <taxon>Eukaryota</taxon>
        <taxon>Metazoa</taxon>
        <taxon>Spiralia</taxon>
        <taxon>Lophotrochozoa</taxon>
        <taxon>Mollusca</taxon>
        <taxon>Gastropoda</taxon>
        <taxon>Caenogastropoda</taxon>
        <taxon>Sorbeoconcha</taxon>
        <taxon>Cerithioidea</taxon>
        <taxon>Batillariidae</taxon>
        <taxon>Batillaria</taxon>
    </lineage>
</organism>
<comment type="caution">
    <text evidence="2">The sequence shown here is derived from an EMBL/GenBank/DDBJ whole genome shotgun (WGS) entry which is preliminary data.</text>
</comment>
<sequence length="126" mass="13649">MKFVVLGQLLVGLTVLVTGQSTELASAAVPNDVMKCPRLPCPLPPPCPHVLHTYFWYKGKLCLGCDQCFNDTEAAIQKRLLEDWYMCPDVSCAAVECSVPLVPSTLTIDGHTCPGCPVCPDNQLTV</sequence>
<dbReference type="AlphaFoldDB" id="A0ABD0LIK4"/>
<protein>
    <submittedName>
        <fullName evidence="2">Uncharacterized protein</fullName>
    </submittedName>
</protein>
<evidence type="ECO:0000313" key="2">
    <source>
        <dbReference type="EMBL" id="KAK7499147.1"/>
    </source>
</evidence>
<reference evidence="2 3" key="1">
    <citation type="journal article" date="2023" name="Sci. Data">
        <title>Genome assembly of the Korean intertidal mud-creeper Batillaria attramentaria.</title>
        <authorList>
            <person name="Patra A.K."/>
            <person name="Ho P.T."/>
            <person name="Jun S."/>
            <person name="Lee S.J."/>
            <person name="Kim Y."/>
            <person name="Won Y.J."/>
        </authorList>
    </citation>
    <scope>NUCLEOTIDE SEQUENCE [LARGE SCALE GENOMIC DNA]</scope>
    <source>
        <strain evidence="2">Wonlab-2016</strain>
    </source>
</reference>